<dbReference type="PANTHER" id="PTHR13789:SF147">
    <property type="entry name" value="PUTATIVE (AFU_ORTHOLOGUE AFUA_2G01950)-RELATED"/>
    <property type="match status" value="1"/>
</dbReference>
<gene>
    <name evidence="7" type="ORF">CC78DRAFT_556294</name>
</gene>
<evidence type="ECO:0000256" key="4">
    <source>
        <dbReference type="ARBA" id="ARBA00023002"/>
    </source>
</evidence>
<keyword evidence="8" id="KW-1185">Reference proteome</keyword>
<dbReference type="GO" id="GO:0004497">
    <property type="term" value="F:monooxygenase activity"/>
    <property type="evidence" value="ECO:0007669"/>
    <property type="project" value="UniProtKB-KW"/>
</dbReference>
<keyword evidence="4" id="KW-0560">Oxidoreductase</keyword>
<dbReference type="Pfam" id="PF01494">
    <property type="entry name" value="FAD_binding_3"/>
    <property type="match status" value="1"/>
</dbReference>
<dbReference type="Proteomes" id="UP000800093">
    <property type="component" value="Unassembled WGS sequence"/>
</dbReference>
<dbReference type="SUPFAM" id="SSF51905">
    <property type="entry name" value="FAD/NAD(P)-binding domain"/>
    <property type="match status" value="1"/>
</dbReference>
<name>A0A9P4K2H4_9PLEO</name>
<proteinExistence type="inferred from homology"/>
<keyword evidence="3" id="KW-0274">FAD</keyword>
<dbReference type="OrthoDB" id="16820at2759"/>
<evidence type="ECO:0000256" key="5">
    <source>
        <dbReference type="ARBA" id="ARBA00023033"/>
    </source>
</evidence>
<dbReference type="GO" id="GO:0071949">
    <property type="term" value="F:FAD binding"/>
    <property type="evidence" value="ECO:0007669"/>
    <property type="project" value="InterPro"/>
</dbReference>
<comment type="similarity">
    <text evidence="1">Belongs to the paxM FAD-dependent monooxygenase family.</text>
</comment>
<evidence type="ECO:0000256" key="2">
    <source>
        <dbReference type="ARBA" id="ARBA00022630"/>
    </source>
</evidence>
<accession>A0A9P4K2H4</accession>
<protein>
    <submittedName>
        <fullName evidence="7">Monooxygenase</fullName>
    </submittedName>
</protein>
<dbReference type="InterPro" id="IPR002938">
    <property type="entry name" value="FAD-bd"/>
</dbReference>
<dbReference type="PRINTS" id="PR00420">
    <property type="entry name" value="RNGMNOXGNASE"/>
</dbReference>
<dbReference type="InterPro" id="IPR036188">
    <property type="entry name" value="FAD/NAD-bd_sf"/>
</dbReference>
<organism evidence="7 8">
    <name type="scientific">Lojkania enalia</name>
    <dbReference type="NCBI Taxonomy" id="147567"/>
    <lineage>
        <taxon>Eukaryota</taxon>
        <taxon>Fungi</taxon>
        <taxon>Dikarya</taxon>
        <taxon>Ascomycota</taxon>
        <taxon>Pezizomycotina</taxon>
        <taxon>Dothideomycetes</taxon>
        <taxon>Pleosporomycetidae</taxon>
        <taxon>Pleosporales</taxon>
        <taxon>Pleosporales incertae sedis</taxon>
        <taxon>Lojkania</taxon>
    </lineage>
</organism>
<evidence type="ECO:0000256" key="3">
    <source>
        <dbReference type="ARBA" id="ARBA00022827"/>
    </source>
</evidence>
<evidence type="ECO:0000313" key="8">
    <source>
        <dbReference type="Proteomes" id="UP000800093"/>
    </source>
</evidence>
<dbReference type="Gene3D" id="3.50.50.60">
    <property type="entry name" value="FAD/NAD(P)-binding domain"/>
    <property type="match status" value="1"/>
</dbReference>
<keyword evidence="2" id="KW-0285">Flavoprotein</keyword>
<keyword evidence="5 7" id="KW-0503">Monooxygenase</keyword>
<reference evidence="8" key="1">
    <citation type="journal article" date="2020" name="Stud. Mycol.">
        <title>101 Dothideomycetes genomes: A test case for predicting lifestyles and emergence of pathogens.</title>
        <authorList>
            <person name="Haridas S."/>
            <person name="Albert R."/>
            <person name="Binder M."/>
            <person name="Bloem J."/>
            <person name="LaButti K."/>
            <person name="Salamov A."/>
            <person name="Andreopoulos B."/>
            <person name="Baker S."/>
            <person name="Barry K."/>
            <person name="Bills G."/>
            <person name="Bluhm B."/>
            <person name="Cannon C."/>
            <person name="Castanera R."/>
            <person name="Culley D."/>
            <person name="Daum C."/>
            <person name="Ezra D."/>
            <person name="Gonzalez J."/>
            <person name="Henrissat B."/>
            <person name="Kuo A."/>
            <person name="Liang C."/>
            <person name="Lipzen A."/>
            <person name="Lutzoni F."/>
            <person name="Magnuson J."/>
            <person name="Mondo S."/>
            <person name="Nolan M."/>
            <person name="Ohm R."/>
            <person name="Pangilinan J."/>
            <person name="Park H.-J."/>
            <person name="Ramirez L."/>
            <person name="Alfaro M."/>
            <person name="Sun H."/>
            <person name="Tritt A."/>
            <person name="Yoshinaga Y."/>
            <person name="Zwiers L.-H."/>
            <person name="Turgeon B."/>
            <person name="Goodwin S."/>
            <person name="Spatafora J."/>
            <person name="Crous P."/>
            <person name="Grigoriev I."/>
        </authorList>
    </citation>
    <scope>NUCLEOTIDE SEQUENCE [LARGE SCALE GENOMIC DNA]</scope>
    <source>
        <strain evidence="8">CBS 304.66</strain>
    </source>
</reference>
<feature type="domain" description="FAD-binding" evidence="6">
    <location>
        <begin position="11"/>
        <end position="338"/>
    </location>
</feature>
<dbReference type="SUPFAM" id="SSF54373">
    <property type="entry name" value="FAD-linked reductases, C-terminal domain"/>
    <property type="match status" value="1"/>
</dbReference>
<sequence>MTIPSHKTKPRVLVVGAGLGGLAVAIATTLTGHFSVTVLESSPVLGEVGAGIQLSPNCSRLLKRWGCEKYLKDNVVTPKYGRAYRWQYGKILSEREINHTTEAKFGAPYWHVHRADLHEALAHRVQELGVPIRLDARVVSVDVGPETGSPKVTIHTGEVLECEFLVGADGLHSKVREAVCPEAGRPVATGDLAYRFTVPVSLMKDNPHLAQLAEIPGASSWWGPDKHVVGYILRNQTTYNVVAVFPDDGSVQGASKAVGTLEQVQELYKGWCKQVTSLMDLTEPNGLSKWILMDLAPLPRWNNSCCALVGGACRPMLPYLAQGSAQAFEDAATLAVCMDTMPNELDKAAEIFTSIRKSRATKVQQFARAQRARNHLKDGWDATSGEESKDWTSGLYGYDAEEAARQTLASRL</sequence>
<dbReference type="AlphaFoldDB" id="A0A9P4K2H4"/>
<evidence type="ECO:0000313" key="7">
    <source>
        <dbReference type="EMBL" id="KAF2258925.1"/>
    </source>
</evidence>
<evidence type="ECO:0000259" key="6">
    <source>
        <dbReference type="Pfam" id="PF01494"/>
    </source>
</evidence>
<evidence type="ECO:0000256" key="1">
    <source>
        <dbReference type="ARBA" id="ARBA00007992"/>
    </source>
</evidence>
<dbReference type="PANTHER" id="PTHR13789">
    <property type="entry name" value="MONOOXYGENASE"/>
    <property type="match status" value="1"/>
</dbReference>
<comment type="caution">
    <text evidence="7">The sequence shown here is derived from an EMBL/GenBank/DDBJ whole genome shotgun (WGS) entry which is preliminary data.</text>
</comment>
<dbReference type="InterPro" id="IPR050493">
    <property type="entry name" value="FAD-dep_Monooxygenase_BioMet"/>
</dbReference>
<dbReference type="EMBL" id="ML986727">
    <property type="protein sequence ID" value="KAF2258925.1"/>
    <property type="molecule type" value="Genomic_DNA"/>
</dbReference>